<dbReference type="RefSeq" id="WP_130752831.1">
    <property type="nucleotide sequence ID" value="NZ_BBQY01000008.1"/>
</dbReference>
<gene>
    <name evidence="1" type="ORF">MBESOW_P2192</name>
</gene>
<keyword evidence="2" id="KW-1185">Reference proteome</keyword>
<sequence length="139" mass="15238">MTGHRSRTYRLRLSEEGTDLFLAQHHRLARIARSFIPYGATLGVAVMLMEKVETGALVAELAMPSLKRLSGKCEHFVGATAVLNSTTGSILNRLAESDLIGVRLSAGALHNLAIALMESCEDHELANAWQRVQARIEKK</sequence>
<accession>A0A401J2S6</accession>
<comment type="caution">
    <text evidence="1">The sequence shown here is derived from an EMBL/GenBank/DDBJ whole genome shotgun (WGS) entry which is preliminary data.</text>
</comment>
<dbReference type="AlphaFoldDB" id="A0A401J2S6"/>
<evidence type="ECO:0000313" key="2">
    <source>
        <dbReference type="Proteomes" id="UP000290975"/>
    </source>
</evidence>
<proteinExistence type="predicted"/>
<dbReference type="Proteomes" id="UP000290975">
    <property type="component" value="Unassembled WGS sequence"/>
</dbReference>
<organism evidence="1 2">
    <name type="scientific">Sphingobium xenophagum</name>
    <dbReference type="NCBI Taxonomy" id="121428"/>
    <lineage>
        <taxon>Bacteria</taxon>
        <taxon>Pseudomonadati</taxon>
        <taxon>Pseudomonadota</taxon>
        <taxon>Alphaproteobacteria</taxon>
        <taxon>Sphingomonadales</taxon>
        <taxon>Sphingomonadaceae</taxon>
        <taxon>Sphingobium</taxon>
    </lineage>
</organism>
<protein>
    <submittedName>
        <fullName evidence="1">Uncharacterized protein</fullName>
    </submittedName>
</protein>
<evidence type="ECO:0000313" key="1">
    <source>
        <dbReference type="EMBL" id="GBH30936.1"/>
    </source>
</evidence>
<name>A0A401J2S6_SPHXE</name>
<reference evidence="1 2" key="1">
    <citation type="submission" date="2014-12" db="EMBL/GenBank/DDBJ databases">
        <title>Whole genome sequencing of Sphingobium xenophagum OW59.</title>
        <authorList>
            <person name="Ohta Y."/>
            <person name="Nishi S."/>
            <person name="Hatada Y."/>
        </authorList>
    </citation>
    <scope>NUCLEOTIDE SEQUENCE [LARGE SCALE GENOMIC DNA]</scope>
    <source>
        <strain evidence="1 2">OW59</strain>
    </source>
</reference>
<dbReference type="EMBL" id="BBQY01000008">
    <property type="protein sequence ID" value="GBH30936.1"/>
    <property type="molecule type" value="Genomic_DNA"/>
</dbReference>